<dbReference type="Proteomes" id="UP000321580">
    <property type="component" value="Unassembled WGS sequence"/>
</dbReference>
<protein>
    <recommendedName>
        <fullName evidence="4">Porin family protein</fullName>
    </recommendedName>
</protein>
<organism evidence="2 3">
    <name type="scientific">Phaeodactylibacter luteus</name>
    <dbReference type="NCBI Taxonomy" id="1564516"/>
    <lineage>
        <taxon>Bacteria</taxon>
        <taxon>Pseudomonadati</taxon>
        <taxon>Bacteroidota</taxon>
        <taxon>Saprospiria</taxon>
        <taxon>Saprospirales</taxon>
        <taxon>Haliscomenobacteraceae</taxon>
        <taxon>Phaeodactylibacter</taxon>
    </lineage>
</organism>
<name>A0A5C6RKE6_9BACT</name>
<evidence type="ECO:0000313" key="2">
    <source>
        <dbReference type="EMBL" id="TXB62848.1"/>
    </source>
</evidence>
<gene>
    <name evidence="2" type="ORF">FRY97_11665</name>
</gene>
<dbReference type="RefSeq" id="WP_147167716.1">
    <property type="nucleotide sequence ID" value="NZ_VOOR01000022.1"/>
</dbReference>
<proteinExistence type="predicted"/>
<evidence type="ECO:0000313" key="3">
    <source>
        <dbReference type="Proteomes" id="UP000321580"/>
    </source>
</evidence>
<feature type="signal peptide" evidence="1">
    <location>
        <begin position="1"/>
        <end position="19"/>
    </location>
</feature>
<feature type="chain" id="PRO_5022726649" description="Porin family protein" evidence="1">
    <location>
        <begin position="20"/>
        <end position="190"/>
    </location>
</feature>
<keyword evidence="3" id="KW-1185">Reference proteome</keyword>
<dbReference type="EMBL" id="VOOR01000022">
    <property type="protein sequence ID" value="TXB62848.1"/>
    <property type="molecule type" value="Genomic_DNA"/>
</dbReference>
<keyword evidence="1" id="KW-0732">Signal</keyword>
<dbReference type="OrthoDB" id="1509308at2"/>
<sequence>MKPLYFIAIALTIPLLCCAQGEGAFGKRLVIGSSVTHIWEDNPEVSNTHNETTWEKNIAVSLTPSLYFGLSHKHIFTWGSSVEQGLNDKARYNLFGAFIQYDFLPRDVSRLIAEASYYVGDYCTCGDLDPYRVAGLSYLGWGLAYDLPIWRGLSLDLGFTAHYILNNIQPFSYTYTQYIIGLNYTLNRGA</sequence>
<reference evidence="2 3" key="1">
    <citation type="submission" date="2019-08" db="EMBL/GenBank/DDBJ databases">
        <title>Genome of Phaeodactylibacter luteus.</title>
        <authorList>
            <person name="Bowman J.P."/>
        </authorList>
    </citation>
    <scope>NUCLEOTIDE SEQUENCE [LARGE SCALE GENOMIC DNA]</scope>
    <source>
        <strain evidence="2 3">KCTC 42180</strain>
    </source>
</reference>
<evidence type="ECO:0000256" key="1">
    <source>
        <dbReference type="SAM" id="SignalP"/>
    </source>
</evidence>
<comment type="caution">
    <text evidence="2">The sequence shown here is derived from an EMBL/GenBank/DDBJ whole genome shotgun (WGS) entry which is preliminary data.</text>
</comment>
<dbReference type="AlphaFoldDB" id="A0A5C6RKE6"/>
<accession>A0A5C6RKE6</accession>
<evidence type="ECO:0008006" key="4">
    <source>
        <dbReference type="Google" id="ProtNLM"/>
    </source>
</evidence>